<dbReference type="Gene3D" id="3.40.190.10">
    <property type="entry name" value="Periplasmic binding protein-like II"/>
    <property type="match status" value="2"/>
</dbReference>
<accession>A0ABS8XDH4</accession>
<evidence type="ECO:0000313" key="6">
    <source>
        <dbReference type="Proteomes" id="UP001201463"/>
    </source>
</evidence>
<dbReference type="Proteomes" id="UP001201463">
    <property type="component" value="Unassembled WGS sequence"/>
</dbReference>
<dbReference type="EMBL" id="JAJTWT010000004">
    <property type="protein sequence ID" value="MCE4537788.1"/>
    <property type="molecule type" value="Genomic_DNA"/>
</dbReference>
<dbReference type="CDD" id="cd14747">
    <property type="entry name" value="PBP2_MalE"/>
    <property type="match status" value="1"/>
</dbReference>
<comment type="caution">
    <text evidence="5">The sequence shown here is derived from an EMBL/GenBank/DDBJ whole genome shotgun (WGS) entry which is preliminary data.</text>
</comment>
<dbReference type="PROSITE" id="PS51318">
    <property type="entry name" value="TAT"/>
    <property type="match status" value="1"/>
</dbReference>
<protein>
    <submittedName>
        <fullName evidence="5">Sugar ABC transporter substrate-binding protein</fullName>
    </submittedName>
</protein>
<name>A0ABS8XDH4_9BURK</name>
<dbReference type="PANTHER" id="PTHR43649:SF34">
    <property type="entry name" value="ABC TRANSPORTER PERIPLASMIC-BINDING PROTEIN YCJN-RELATED"/>
    <property type="match status" value="1"/>
</dbReference>
<dbReference type="InterPro" id="IPR006059">
    <property type="entry name" value="SBP"/>
</dbReference>
<keyword evidence="4" id="KW-0732">Signal</keyword>
<dbReference type="PANTHER" id="PTHR43649">
    <property type="entry name" value="ARABINOSE-BINDING PROTEIN-RELATED"/>
    <property type="match status" value="1"/>
</dbReference>
<dbReference type="Pfam" id="PF01547">
    <property type="entry name" value="SBP_bac_1"/>
    <property type="match status" value="1"/>
</dbReference>
<dbReference type="InterPro" id="IPR050490">
    <property type="entry name" value="Bact_solute-bd_prot1"/>
</dbReference>
<keyword evidence="6" id="KW-1185">Reference proteome</keyword>
<evidence type="ECO:0000256" key="3">
    <source>
        <dbReference type="ARBA" id="ARBA00022448"/>
    </source>
</evidence>
<dbReference type="RefSeq" id="WP_233391981.1">
    <property type="nucleotide sequence ID" value="NZ_JAJTWT010000004.1"/>
</dbReference>
<proteinExistence type="inferred from homology"/>
<evidence type="ECO:0000256" key="2">
    <source>
        <dbReference type="ARBA" id="ARBA00008520"/>
    </source>
</evidence>
<comment type="similarity">
    <text evidence="2">Belongs to the bacterial solute-binding protein 1 family.</text>
</comment>
<gene>
    <name evidence="5" type="ORF">LXT12_11060</name>
</gene>
<organism evidence="5 6">
    <name type="scientific">Pelomonas caseinilytica</name>
    <dbReference type="NCBI Taxonomy" id="2906763"/>
    <lineage>
        <taxon>Bacteria</taxon>
        <taxon>Pseudomonadati</taxon>
        <taxon>Pseudomonadota</taxon>
        <taxon>Betaproteobacteria</taxon>
        <taxon>Burkholderiales</taxon>
        <taxon>Sphaerotilaceae</taxon>
        <taxon>Roseateles</taxon>
    </lineage>
</organism>
<sequence length="436" mass="48847">MTPPPSPPSRRAWLGTVSRAGAALGLAPWVAGCGSRTDTTLRFWAMGRESEVVAELMPAFEREHPGVRVKVEQLPWTAAHEKLLTAFAGDATPDLAQMGNSWLPEMHALGALEPLDPWLARTPELQPGDYFDGIWATNAPAGQRVGLPWYVDTRLLFVRQDLLARAGIPRMPGNWDEWRAALARLRERGMDTPILLPTNEFEPLLALALQQPSEVLRDGGRFGNFSSADFRRALGFYVERFRRGEAPGLTNNQISNLWQEFGRGAFAFYISGPWNIGEFKRRLPSELANAWTTAELPGPDGPGMSIAGGASLAMFRRSRRKPEAWALISYLSRPEVQLQFYRLTGDLPPRRSVWAMPLEGGGTLAQDRHAAAFRRQLERVRPAPAVPEWERIAWEMQYAAARVVGGQEDEDTAVRRLDAQVDGILEKRRWMLERHP</sequence>
<evidence type="ECO:0000256" key="4">
    <source>
        <dbReference type="ARBA" id="ARBA00022729"/>
    </source>
</evidence>
<keyword evidence="3" id="KW-0813">Transport</keyword>
<evidence type="ECO:0000313" key="5">
    <source>
        <dbReference type="EMBL" id="MCE4537788.1"/>
    </source>
</evidence>
<dbReference type="InterPro" id="IPR006311">
    <property type="entry name" value="TAT_signal"/>
</dbReference>
<evidence type="ECO:0000256" key="1">
    <source>
        <dbReference type="ARBA" id="ARBA00004418"/>
    </source>
</evidence>
<dbReference type="SUPFAM" id="SSF53850">
    <property type="entry name" value="Periplasmic binding protein-like II"/>
    <property type="match status" value="1"/>
</dbReference>
<reference evidence="5 6" key="1">
    <citation type="submission" date="2021-12" db="EMBL/GenBank/DDBJ databases">
        <title>Genome seq of p7.</title>
        <authorList>
            <person name="Seo T."/>
        </authorList>
    </citation>
    <scope>NUCLEOTIDE SEQUENCE [LARGE SCALE GENOMIC DNA]</scope>
    <source>
        <strain evidence="5 6">P7</strain>
    </source>
</reference>
<comment type="subcellular location">
    <subcellularLocation>
        <location evidence="1">Periplasm</location>
    </subcellularLocation>
</comment>